<comment type="caution">
    <text evidence="4">The sequence shown here is derived from an EMBL/GenBank/DDBJ whole genome shotgun (WGS) entry which is preliminary data.</text>
</comment>
<dbReference type="Proteomes" id="UP000324907">
    <property type="component" value="Unassembled WGS sequence"/>
</dbReference>
<keyword evidence="2" id="KW-1133">Transmembrane helix</keyword>
<sequence length="252" mass="27342">MIDPRRGKAQPRGRSGPEAPASTPRRAGRDAGSKMQEAKVMPTLWDATKTLTFRVNIVISMIVNFGVNFGFEWASLSQWGTIKPEDFSRLYVIKWNSTVNSCILMDMLLTCFLIGSLTVLFGANGIVQDIKKGTMPPLSSTVADSCFFRRLTPVRIMHVGLRALAIGIWWTVVVGLPTVGIIAAVLGGGSMDGVGYAWFKGVFATILCIPIFIFMFVGCTDERLHRGLAFARLVEGATAADAPPMVGNVARV</sequence>
<evidence type="ECO:0000256" key="1">
    <source>
        <dbReference type="SAM" id="MobiDB-lite"/>
    </source>
</evidence>
<organism evidence="4 6">
    <name type="scientific">Cafeteria roenbergensis</name>
    <name type="common">Marine flagellate</name>
    <dbReference type="NCBI Taxonomy" id="33653"/>
    <lineage>
        <taxon>Eukaryota</taxon>
        <taxon>Sar</taxon>
        <taxon>Stramenopiles</taxon>
        <taxon>Bigyra</taxon>
        <taxon>Opalozoa</taxon>
        <taxon>Bicosoecida</taxon>
        <taxon>Cafeteriaceae</taxon>
        <taxon>Cafeteria</taxon>
    </lineage>
</organism>
<feature type="region of interest" description="Disordered" evidence="1">
    <location>
        <begin position="1"/>
        <end position="36"/>
    </location>
</feature>
<proteinExistence type="predicted"/>
<keyword evidence="2" id="KW-0812">Transmembrane</keyword>
<feature type="transmembrane region" description="Helical" evidence="2">
    <location>
        <begin position="51"/>
        <end position="71"/>
    </location>
</feature>
<protein>
    <submittedName>
        <fullName evidence="4">Uncharacterized protein</fullName>
    </submittedName>
</protein>
<feature type="transmembrane region" description="Helical" evidence="2">
    <location>
        <begin position="197"/>
        <end position="217"/>
    </location>
</feature>
<reference evidence="5 6" key="1">
    <citation type="submission" date="2019-07" db="EMBL/GenBank/DDBJ databases">
        <title>Genomes of Cafeteria roenbergensis.</title>
        <authorList>
            <person name="Fischer M.G."/>
            <person name="Hackl T."/>
            <person name="Roman M."/>
        </authorList>
    </citation>
    <scope>NUCLEOTIDE SEQUENCE [LARGE SCALE GENOMIC DNA]</scope>
    <source>
        <strain evidence="3 5">BVI</strain>
        <strain evidence="4 6">RCC970-E3</strain>
    </source>
</reference>
<evidence type="ECO:0000256" key="2">
    <source>
        <dbReference type="SAM" id="Phobius"/>
    </source>
</evidence>
<evidence type="ECO:0000313" key="5">
    <source>
        <dbReference type="Proteomes" id="UP000323011"/>
    </source>
</evidence>
<dbReference type="AlphaFoldDB" id="A0A5A8DTA7"/>
<evidence type="ECO:0000313" key="6">
    <source>
        <dbReference type="Proteomes" id="UP000324907"/>
    </source>
</evidence>
<dbReference type="EMBL" id="VLTL01000027">
    <property type="protein sequence ID" value="KAA0168682.1"/>
    <property type="molecule type" value="Genomic_DNA"/>
</dbReference>
<dbReference type="EMBL" id="VLTN01000018">
    <property type="protein sequence ID" value="KAA0152942.1"/>
    <property type="molecule type" value="Genomic_DNA"/>
</dbReference>
<accession>A0A5A8DTA7</accession>
<feature type="transmembrane region" description="Helical" evidence="2">
    <location>
        <begin position="107"/>
        <end position="127"/>
    </location>
</feature>
<evidence type="ECO:0000313" key="4">
    <source>
        <dbReference type="EMBL" id="KAA0168682.1"/>
    </source>
</evidence>
<feature type="transmembrane region" description="Helical" evidence="2">
    <location>
        <begin position="159"/>
        <end position="185"/>
    </location>
</feature>
<gene>
    <name evidence="4" type="ORF">FNF28_02421</name>
    <name evidence="3" type="ORF">FNF29_03466</name>
</gene>
<name>A0A5A8DTA7_CAFRO</name>
<keyword evidence="5" id="KW-1185">Reference proteome</keyword>
<dbReference type="Proteomes" id="UP000323011">
    <property type="component" value="Unassembled WGS sequence"/>
</dbReference>
<keyword evidence="2" id="KW-0472">Membrane</keyword>
<evidence type="ECO:0000313" key="3">
    <source>
        <dbReference type="EMBL" id="KAA0152942.1"/>
    </source>
</evidence>